<evidence type="ECO:0000313" key="2">
    <source>
        <dbReference type="EMBL" id="MED6240610.1"/>
    </source>
</evidence>
<dbReference type="EMBL" id="JAHUTI010025185">
    <property type="protein sequence ID" value="MED6240610.1"/>
    <property type="molecule type" value="Genomic_DNA"/>
</dbReference>
<reference evidence="2 3" key="1">
    <citation type="submission" date="2021-07" db="EMBL/GenBank/DDBJ databases">
        <authorList>
            <person name="Palmer J.M."/>
        </authorList>
    </citation>
    <scope>NUCLEOTIDE SEQUENCE [LARGE SCALE GENOMIC DNA]</scope>
    <source>
        <strain evidence="2 3">AT_MEX2019</strain>
        <tissue evidence="2">Muscle</tissue>
    </source>
</reference>
<evidence type="ECO:0000256" key="1">
    <source>
        <dbReference type="SAM" id="MobiDB-lite"/>
    </source>
</evidence>
<feature type="region of interest" description="Disordered" evidence="1">
    <location>
        <begin position="27"/>
        <end position="136"/>
    </location>
</feature>
<accession>A0ABU7AT52</accession>
<organism evidence="2 3">
    <name type="scientific">Ataeniobius toweri</name>
    <dbReference type="NCBI Taxonomy" id="208326"/>
    <lineage>
        <taxon>Eukaryota</taxon>
        <taxon>Metazoa</taxon>
        <taxon>Chordata</taxon>
        <taxon>Craniata</taxon>
        <taxon>Vertebrata</taxon>
        <taxon>Euteleostomi</taxon>
        <taxon>Actinopterygii</taxon>
        <taxon>Neopterygii</taxon>
        <taxon>Teleostei</taxon>
        <taxon>Neoteleostei</taxon>
        <taxon>Acanthomorphata</taxon>
        <taxon>Ovalentaria</taxon>
        <taxon>Atherinomorphae</taxon>
        <taxon>Cyprinodontiformes</taxon>
        <taxon>Goodeidae</taxon>
        <taxon>Ataeniobius</taxon>
    </lineage>
</organism>
<dbReference type="Proteomes" id="UP001345963">
    <property type="component" value="Unassembled WGS sequence"/>
</dbReference>
<feature type="compositionally biased region" description="Basic and acidic residues" evidence="1">
    <location>
        <begin position="105"/>
        <end position="114"/>
    </location>
</feature>
<keyword evidence="3" id="KW-1185">Reference proteome</keyword>
<evidence type="ECO:0000313" key="3">
    <source>
        <dbReference type="Proteomes" id="UP001345963"/>
    </source>
</evidence>
<gene>
    <name evidence="2" type="ORF">ATANTOWER_024392</name>
</gene>
<proteinExistence type="predicted"/>
<protein>
    <submittedName>
        <fullName evidence="2">Uncharacterized protein</fullName>
    </submittedName>
</protein>
<sequence>MGGAAASLGDSAVADEDVGLLIGTRDYSLQPSRQLAGKPPLQTSQQRPWETPPRRVKSRKVLRADVSCGGRRTWASLPDQDAHPGKQVENGAEPPQAPSAPAVGERAEPPDRSADVSLPPPSALEPSDPWRFSRLV</sequence>
<name>A0ABU7AT52_9TELE</name>
<comment type="caution">
    <text evidence="2">The sequence shown here is derived from an EMBL/GenBank/DDBJ whole genome shotgun (WGS) entry which is preliminary data.</text>
</comment>